<keyword evidence="4" id="KW-1185">Reference proteome</keyword>
<dbReference type="SMART" id="SM00741">
    <property type="entry name" value="SapB"/>
    <property type="match status" value="1"/>
</dbReference>
<dbReference type="AlphaFoldDB" id="A0A8R1EQ54"/>
<dbReference type="InterPro" id="IPR008138">
    <property type="entry name" value="SapB_2"/>
</dbReference>
<sequence length="70" mass="7990">MLCTVITEPVNEKMAPTAMVNAMFKKCDKMGLMEPVCEQFVSENVKDIFTQIRRGIPTETVCELLRFCDD</sequence>
<proteinExistence type="predicted"/>
<accession>A0A8R1EQ54</accession>
<dbReference type="InterPro" id="IPR008139">
    <property type="entry name" value="SaposinB_dom"/>
</dbReference>
<dbReference type="SUPFAM" id="SSF47862">
    <property type="entry name" value="Saposin"/>
    <property type="match status" value="1"/>
</dbReference>
<evidence type="ECO:0000313" key="4">
    <source>
        <dbReference type="Proteomes" id="UP000005237"/>
    </source>
</evidence>
<dbReference type="Gene3D" id="1.10.225.10">
    <property type="entry name" value="Saposin-like"/>
    <property type="match status" value="1"/>
</dbReference>
<evidence type="ECO:0000256" key="1">
    <source>
        <dbReference type="ARBA" id="ARBA00023157"/>
    </source>
</evidence>
<evidence type="ECO:0000313" key="3">
    <source>
        <dbReference type="EnsemblMetazoa" id="CJA38199.1"/>
    </source>
</evidence>
<feature type="domain" description="Saposin B-type" evidence="2">
    <location>
        <begin position="1"/>
        <end position="70"/>
    </location>
</feature>
<protein>
    <submittedName>
        <fullName evidence="3">Saposin B-type domain-containing protein</fullName>
    </submittedName>
</protein>
<dbReference type="Pfam" id="PF03489">
    <property type="entry name" value="SapB_2"/>
    <property type="match status" value="1"/>
</dbReference>
<dbReference type="InterPro" id="IPR011001">
    <property type="entry name" value="Saposin-like"/>
</dbReference>
<dbReference type="EnsemblMetazoa" id="CJA38199.1">
    <property type="protein sequence ID" value="CJA38199.1"/>
    <property type="gene ID" value="WBGene00214046"/>
</dbReference>
<organism evidence="3 4">
    <name type="scientific">Caenorhabditis japonica</name>
    <dbReference type="NCBI Taxonomy" id="281687"/>
    <lineage>
        <taxon>Eukaryota</taxon>
        <taxon>Metazoa</taxon>
        <taxon>Ecdysozoa</taxon>
        <taxon>Nematoda</taxon>
        <taxon>Chromadorea</taxon>
        <taxon>Rhabditida</taxon>
        <taxon>Rhabditina</taxon>
        <taxon>Rhabditomorpha</taxon>
        <taxon>Rhabditoidea</taxon>
        <taxon>Rhabditidae</taxon>
        <taxon>Peloderinae</taxon>
        <taxon>Caenorhabditis</taxon>
    </lineage>
</organism>
<reference evidence="4" key="1">
    <citation type="submission" date="2010-08" db="EMBL/GenBank/DDBJ databases">
        <authorList>
            <consortium name="Caenorhabditis japonica Sequencing Consortium"/>
            <person name="Wilson R.K."/>
        </authorList>
    </citation>
    <scope>NUCLEOTIDE SEQUENCE [LARGE SCALE GENOMIC DNA]</scope>
    <source>
        <strain evidence="4">DF5081</strain>
    </source>
</reference>
<name>A0A8R1EQ54_CAEJA</name>
<evidence type="ECO:0000259" key="2">
    <source>
        <dbReference type="PROSITE" id="PS50015"/>
    </source>
</evidence>
<dbReference type="Proteomes" id="UP000005237">
    <property type="component" value="Unassembled WGS sequence"/>
</dbReference>
<reference evidence="3" key="2">
    <citation type="submission" date="2022-06" db="UniProtKB">
        <authorList>
            <consortium name="EnsemblMetazoa"/>
        </authorList>
    </citation>
    <scope>IDENTIFICATION</scope>
    <source>
        <strain evidence="3">DF5081</strain>
    </source>
</reference>
<dbReference type="PROSITE" id="PS50015">
    <property type="entry name" value="SAP_B"/>
    <property type="match status" value="1"/>
</dbReference>
<keyword evidence="1" id="KW-1015">Disulfide bond</keyword>